<dbReference type="PANTHER" id="PTHR12756:SF45">
    <property type="entry name" value="CYTOSOLIC CARBOXYPEPTIDASE NNA1"/>
    <property type="match status" value="1"/>
</dbReference>
<feature type="non-terminal residue" evidence="2">
    <location>
        <position position="1"/>
    </location>
</feature>
<dbReference type="Proteomes" id="UP000676336">
    <property type="component" value="Unassembled WGS sequence"/>
</dbReference>
<dbReference type="EMBL" id="CAJOBI010024031">
    <property type="protein sequence ID" value="CAF4233926.1"/>
    <property type="molecule type" value="Genomic_DNA"/>
</dbReference>
<dbReference type="Gene3D" id="2.60.40.3120">
    <property type="match status" value="1"/>
</dbReference>
<proteinExistence type="predicted"/>
<evidence type="ECO:0000313" key="3">
    <source>
        <dbReference type="Proteomes" id="UP000676336"/>
    </source>
</evidence>
<gene>
    <name evidence="2" type="ORF">SMN809_LOCUS23268</name>
</gene>
<protein>
    <submittedName>
        <fullName evidence="2">Uncharacterized protein</fullName>
    </submittedName>
</protein>
<sequence>MKPLIYSVLDAEDKGIGWQRCGEDIVYYKNNLPAPDNSSSSLYSLSWTCKFPNNNDTYYFAHCYPYTYSDLQDYLNEIQ</sequence>
<evidence type="ECO:0000313" key="2">
    <source>
        <dbReference type="EMBL" id="CAF4233926.1"/>
    </source>
</evidence>
<comment type="cofactor">
    <cofactor evidence="1">
        <name>Zn(2+)</name>
        <dbReference type="ChEBI" id="CHEBI:29105"/>
    </cofactor>
</comment>
<name>A0A8S2SJA6_9BILA</name>
<accession>A0A8S2SJA6</accession>
<dbReference type="AlphaFoldDB" id="A0A8S2SJA6"/>
<evidence type="ECO:0000256" key="1">
    <source>
        <dbReference type="ARBA" id="ARBA00001947"/>
    </source>
</evidence>
<dbReference type="InterPro" id="IPR050821">
    <property type="entry name" value="Cytosolic_carboxypeptidase"/>
</dbReference>
<organism evidence="2 3">
    <name type="scientific">Rotaria magnacalcarata</name>
    <dbReference type="NCBI Taxonomy" id="392030"/>
    <lineage>
        <taxon>Eukaryota</taxon>
        <taxon>Metazoa</taxon>
        <taxon>Spiralia</taxon>
        <taxon>Gnathifera</taxon>
        <taxon>Rotifera</taxon>
        <taxon>Eurotatoria</taxon>
        <taxon>Bdelloidea</taxon>
        <taxon>Philodinida</taxon>
        <taxon>Philodinidae</taxon>
        <taxon>Rotaria</taxon>
    </lineage>
</organism>
<comment type="caution">
    <text evidence="2">The sequence shown here is derived from an EMBL/GenBank/DDBJ whole genome shotgun (WGS) entry which is preliminary data.</text>
</comment>
<dbReference type="PANTHER" id="PTHR12756">
    <property type="entry name" value="CYTOSOLIC CARBOXYPEPTIDASE"/>
    <property type="match status" value="1"/>
</dbReference>
<reference evidence="2" key="1">
    <citation type="submission" date="2021-02" db="EMBL/GenBank/DDBJ databases">
        <authorList>
            <person name="Nowell W R."/>
        </authorList>
    </citation>
    <scope>NUCLEOTIDE SEQUENCE</scope>
</reference>